<dbReference type="SUPFAM" id="SSF53850">
    <property type="entry name" value="Periplasmic binding protein-like II"/>
    <property type="match status" value="1"/>
</dbReference>
<evidence type="ECO:0000256" key="1">
    <source>
        <dbReference type="SAM" id="SignalP"/>
    </source>
</evidence>
<comment type="caution">
    <text evidence="3">The sequence shown here is derived from an EMBL/GenBank/DDBJ whole genome shotgun (WGS) entry which is preliminary data.</text>
</comment>
<gene>
    <name evidence="3" type="ORF">EV192_102563</name>
</gene>
<proteinExistence type="predicted"/>
<dbReference type="EMBL" id="SLWS01000002">
    <property type="protein sequence ID" value="TCO62425.1"/>
    <property type="molecule type" value="Genomic_DNA"/>
</dbReference>
<dbReference type="Gene3D" id="3.40.190.10">
    <property type="entry name" value="Periplasmic binding protein-like II"/>
    <property type="match status" value="2"/>
</dbReference>
<evidence type="ECO:0000313" key="4">
    <source>
        <dbReference type="Proteomes" id="UP000295680"/>
    </source>
</evidence>
<feature type="chain" id="PRO_5020413041" evidence="1">
    <location>
        <begin position="27"/>
        <end position="329"/>
    </location>
</feature>
<dbReference type="AlphaFoldDB" id="A0A4R2K7U1"/>
<accession>A0A4R2K7U1</accession>
<feature type="domain" description="PBP" evidence="2">
    <location>
        <begin position="29"/>
        <end position="238"/>
    </location>
</feature>
<feature type="signal peptide" evidence="1">
    <location>
        <begin position="1"/>
        <end position="26"/>
    </location>
</feature>
<organism evidence="3 4">
    <name type="scientific">Actinocrispum wychmicini</name>
    <dbReference type="NCBI Taxonomy" id="1213861"/>
    <lineage>
        <taxon>Bacteria</taxon>
        <taxon>Bacillati</taxon>
        <taxon>Actinomycetota</taxon>
        <taxon>Actinomycetes</taxon>
        <taxon>Pseudonocardiales</taxon>
        <taxon>Pseudonocardiaceae</taxon>
        <taxon>Actinocrispum</taxon>
    </lineage>
</organism>
<reference evidence="3 4" key="1">
    <citation type="submission" date="2019-03" db="EMBL/GenBank/DDBJ databases">
        <title>Genomic Encyclopedia of Type Strains, Phase IV (KMG-IV): sequencing the most valuable type-strain genomes for metagenomic binning, comparative biology and taxonomic classification.</title>
        <authorList>
            <person name="Goeker M."/>
        </authorList>
    </citation>
    <scope>NUCLEOTIDE SEQUENCE [LARGE SCALE GENOMIC DNA]</scope>
    <source>
        <strain evidence="3 4">DSM 45934</strain>
    </source>
</reference>
<dbReference type="Proteomes" id="UP000295680">
    <property type="component" value="Unassembled WGS sequence"/>
</dbReference>
<sequence>MKKLQRVVVALAATAMMGGAAGVAQADPTGDPTYRDIVGVGSDTTQSVMNGLADAITVNGVKVLGSYDAVGASPIITKDPAALPACSLTRPANSGEGVNALVAAQDGSTNCVQFARSSSNNSANYPGKNLTYVPFAVDAVTYVVRSDSTISKKLTTAQLKSIYNCTAPGVGTTYKPLLPKFGSGTRNFFLQSLGLTNSATYTTQFPCVADKDGTGADIEENTGTFLTLPQHLAPYSIAVYQSQVNGVAPSVQGKAVLSTLNGISPTSLNTSSSFKRDVYNVVPTGKLGTAPYNTVFVGGNSQICLNSDLIKKYGFGTATNCGDTVIVTP</sequence>
<dbReference type="RefSeq" id="WP_243726781.1">
    <property type="nucleotide sequence ID" value="NZ_SLWS01000002.1"/>
</dbReference>
<evidence type="ECO:0000313" key="3">
    <source>
        <dbReference type="EMBL" id="TCO62425.1"/>
    </source>
</evidence>
<name>A0A4R2K7U1_9PSEU</name>
<dbReference type="Pfam" id="PF12849">
    <property type="entry name" value="PBP_like_2"/>
    <property type="match status" value="1"/>
</dbReference>
<dbReference type="InterPro" id="IPR024370">
    <property type="entry name" value="PBP_domain"/>
</dbReference>
<protein>
    <submittedName>
        <fullName evidence="3">ABC-type phosphate transport system substrate-binding protein</fullName>
    </submittedName>
</protein>
<keyword evidence="4" id="KW-1185">Reference proteome</keyword>
<keyword evidence="1" id="KW-0732">Signal</keyword>
<evidence type="ECO:0000259" key="2">
    <source>
        <dbReference type="Pfam" id="PF12849"/>
    </source>
</evidence>